<dbReference type="Pfam" id="PF09335">
    <property type="entry name" value="VTT_dom"/>
    <property type="match status" value="1"/>
</dbReference>
<keyword evidence="1" id="KW-0812">Transmembrane</keyword>
<dbReference type="PANTHER" id="PTHR46826">
    <property type="match status" value="1"/>
</dbReference>
<dbReference type="AlphaFoldDB" id="A0AAE0G8Y9"/>
<keyword evidence="4" id="KW-1185">Reference proteome</keyword>
<evidence type="ECO:0000256" key="1">
    <source>
        <dbReference type="SAM" id="Phobius"/>
    </source>
</evidence>
<organism evidence="3 4">
    <name type="scientific">Cymbomonas tetramitiformis</name>
    <dbReference type="NCBI Taxonomy" id="36881"/>
    <lineage>
        <taxon>Eukaryota</taxon>
        <taxon>Viridiplantae</taxon>
        <taxon>Chlorophyta</taxon>
        <taxon>Pyramimonadophyceae</taxon>
        <taxon>Pyramimonadales</taxon>
        <taxon>Pyramimonadaceae</taxon>
        <taxon>Cymbomonas</taxon>
    </lineage>
</organism>
<dbReference type="InterPro" id="IPR053240">
    <property type="entry name" value="VTT_domain"/>
</dbReference>
<dbReference type="PANTHER" id="PTHR46826:SF1">
    <property type="entry name" value="TVP38_TMEM64 FAMILY MEMBRANE PROTEIN YDJX"/>
    <property type="match status" value="1"/>
</dbReference>
<keyword evidence="1" id="KW-1133">Transmembrane helix</keyword>
<dbReference type="InterPro" id="IPR032816">
    <property type="entry name" value="VTT_dom"/>
</dbReference>
<gene>
    <name evidence="3" type="ORF">CYMTET_18003</name>
</gene>
<feature type="transmembrane region" description="Helical" evidence="1">
    <location>
        <begin position="144"/>
        <end position="168"/>
    </location>
</feature>
<dbReference type="EMBL" id="LGRX02008261">
    <property type="protein sequence ID" value="KAK3273772.1"/>
    <property type="molecule type" value="Genomic_DNA"/>
</dbReference>
<accession>A0AAE0G8Y9</accession>
<evidence type="ECO:0000313" key="4">
    <source>
        <dbReference type="Proteomes" id="UP001190700"/>
    </source>
</evidence>
<feature type="domain" description="VTT" evidence="2">
    <location>
        <begin position="131"/>
        <end position="249"/>
    </location>
</feature>
<sequence>MFVISCDSLTASRGRSWKVILKPSSLSKALKYGSSYRKNLLAQHERLQISNALERSGGDISVPMNEGTPPSAMAKLLALIIFVGLVAALYSRCASSICAALQALILRIQSMGNSGYLLYFSFYILLELCAVPAIPLALMSGVTFGVLTGTVITMIASTIAATLAFCIARYVARDKVLEWANSNSKFRAIDKALGQDGLRVVTLLRLSPILPSSAANYLYGLTSVSLKHYVAGTIVGFLPGTWGIVYTGTMTQSLGTGGFSLARMLPAVAGLGFAVVAIAYVTKVASKALAEIDEQPDTTATS</sequence>
<feature type="transmembrane region" description="Helical" evidence="1">
    <location>
        <begin position="116"/>
        <end position="138"/>
    </location>
</feature>
<evidence type="ECO:0000313" key="3">
    <source>
        <dbReference type="EMBL" id="KAK3273772.1"/>
    </source>
</evidence>
<dbReference type="Proteomes" id="UP001190700">
    <property type="component" value="Unassembled WGS sequence"/>
</dbReference>
<keyword evidence="1" id="KW-0472">Membrane</keyword>
<comment type="caution">
    <text evidence="3">The sequence shown here is derived from an EMBL/GenBank/DDBJ whole genome shotgun (WGS) entry which is preliminary data.</text>
</comment>
<proteinExistence type="predicted"/>
<evidence type="ECO:0000259" key="2">
    <source>
        <dbReference type="Pfam" id="PF09335"/>
    </source>
</evidence>
<reference evidence="3 4" key="1">
    <citation type="journal article" date="2015" name="Genome Biol. Evol.">
        <title>Comparative Genomics of a Bacterivorous Green Alga Reveals Evolutionary Causalities and Consequences of Phago-Mixotrophic Mode of Nutrition.</title>
        <authorList>
            <person name="Burns J.A."/>
            <person name="Paasch A."/>
            <person name="Narechania A."/>
            <person name="Kim E."/>
        </authorList>
    </citation>
    <scope>NUCLEOTIDE SEQUENCE [LARGE SCALE GENOMIC DNA]</scope>
    <source>
        <strain evidence="3 4">PLY_AMNH</strain>
    </source>
</reference>
<protein>
    <recommendedName>
        <fullName evidence="2">VTT domain-containing protein</fullName>
    </recommendedName>
</protein>
<feature type="transmembrane region" description="Helical" evidence="1">
    <location>
        <begin position="229"/>
        <end position="249"/>
    </location>
</feature>
<feature type="transmembrane region" description="Helical" evidence="1">
    <location>
        <begin position="76"/>
        <end position="104"/>
    </location>
</feature>
<name>A0AAE0G8Y9_9CHLO</name>
<feature type="transmembrane region" description="Helical" evidence="1">
    <location>
        <begin position="261"/>
        <end position="281"/>
    </location>
</feature>